<comment type="caution">
    <text evidence="2">The sequence shown here is derived from an EMBL/GenBank/DDBJ whole genome shotgun (WGS) entry which is preliminary data.</text>
</comment>
<dbReference type="RefSeq" id="WP_203933049.1">
    <property type="nucleotide sequence ID" value="NZ_BOPH01000112.1"/>
</dbReference>
<dbReference type="Proteomes" id="UP000635606">
    <property type="component" value="Unassembled WGS sequence"/>
</dbReference>
<dbReference type="SUPFAM" id="SSF54909">
    <property type="entry name" value="Dimeric alpha+beta barrel"/>
    <property type="match status" value="1"/>
</dbReference>
<reference evidence="2" key="1">
    <citation type="submission" date="2021-01" db="EMBL/GenBank/DDBJ databases">
        <title>Whole genome shotgun sequence of Virgisporangium ochraceum NBRC 16418.</title>
        <authorList>
            <person name="Komaki H."/>
            <person name="Tamura T."/>
        </authorList>
    </citation>
    <scope>NUCLEOTIDE SEQUENCE</scope>
    <source>
        <strain evidence="2">NBRC 16418</strain>
    </source>
</reference>
<keyword evidence="3" id="KW-1185">Reference proteome</keyword>
<organism evidence="2 3">
    <name type="scientific">Virgisporangium ochraceum</name>
    <dbReference type="NCBI Taxonomy" id="65505"/>
    <lineage>
        <taxon>Bacteria</taxon>
        <taxon>Bacillati</taxon>
        <taxon>Actinomycetota</taxon>
        <taxon>Actinomycetes</taxon>
        <taxon>Micromonosporales</taxon>
        <taxon>Micromonosporaceae</taxon>
        <taxon>Virgisporangium</taxon>
    </lineage>
</organism>
<gene>
    <name evidence="2" type="ORF">Voc01_081420</name>
</gene>
<evidence type="ECO:0000313" key="3">
    <source>
        <dbReference type="Proteomes" id="UP000635606"/>
    </source>
</evidence>
<proteinExistence type="predicted"/>
<accession>A0A8J4EF23</accession>
<dbReference type="Pfam" id="PF03992">
    <property type="entry name" value="ABM"/>
    <property type="match status" value="1"/>
</dbReference>
<dbReference type="EMBL" id="BOPH01000112">
    <property type="protein sequence ID" value="GIJ73225.1"/>
    <property type="molecule type" value="Genomic_DNA"/>
</dbReference>
<name>A0A8J4EF23_9ACTN</name>
<evidence type="ECO:0000259" key="1">
    <source>
        <dbReference type="Pfam" id="PF03992"/>
    </source>
</evidence>
<evidence type="ECO:0000313" key="2">
    <source>
        <dbReference type="EMBL" id="GIJ73225.1"/>
    </source>
</evidence>
<protein>
    <recommendedName>
        <fullName evidence="1">ABM domain-containing protein</fullName>
    </recommendedName>
</protein>
<dbReference type="InterPro" id="IPR007138">
    <property type="entry name" value="ABM_dom"/>
</dbReference>
<dbReference type="InterPro" id="IPR011008">
    <property type="entry name" value="Dimeric_a/b-barrel"/>
</dbReference>
<feature type="domain" description="ABM" evidence="1">
    <location>
        <begin position="11"/>
        <end position="71"/>
    </location>
</feature>
<sequence>MIARSWRATATTAGAERYDLHFRTAVLPELRAVPGFLTAYLMRRARGATVDLHVLTLWESMAAVTAFAGGPPDTAVVEDAARAALLTFDERVRHYDTVAA</sequence>
<dbReference type="AlphaFoldDB" id="A0A8J4EF23"/>